<dbReference type="EMBL" id="LAZR01000006">
    <property type="protein sequence ID" value="KKO09966.1"/>
    <property type="molecule type" value="Genomic_DNA"/>
</dbReference>
<dbReference type="AlphaFoldDB" id="A0A0F9VY62"/>
<gene>
    <name evidence="1" type="ORF">LCGC14_0034680</name>
</gene>
<proteinExistence type="predicted"/>
<evidence type="ECO:0000313" key="1">
    <source>
        <dbReference type="EMBL" id="KKO09966.1"/>
    </source>
</evidence>
<reference evidence="1" key="1">
    <citation type="journal article" date="2015" name="Nature">
        <title>Complex archaea that bridge the gap between prokaryotes and eukaryotes.</title>
        <authorList>
            <person name="Spang A."/>
            <person name="Saw J.H."/>
            <person name="Jorgensen S.L."/>
            <person name="Zaremba-Niedzwiedzka K."/>
            <person name="Martijn J."/>
            <person name="Lind A.E."/>
            <person name="van Eijk R."/>
            <person name="Schleper C."/>
            <person name="Guy L."/>
            <person name="Ettema T.J."/>
        </authorList>
    </citation>
    <scope>NUCLEOTIDE SEQUENCE</scope>
</reference>
<comment type="caution">
    <text evidence="1">The sequence shown here is derived from an EMBL/GenBank/DDBJ whole genome shotgun (WGS) entry which is preliminary data.</text>
</comment>
<organism evidence="1">
    <name type="scientific">marine sediment metagenome</name>
    <dbReference type="NCBI Taxonomy" id="412755"/>
    <lineage>
        <taxon>unclassified sequences</taxon>
        <taxon>metagenomes</taxon>
        <taxon>ecological metagenomes</taxon>
    </lineage>
</organism>
<protein>
    <submittedName>
        <fullName evidence="1">Uncharacterized protein</fullName>
    </submittedName>
</protein>
<sequence>MFCGTDLRGSHCAPHCLGNVSGPICIRIGKYENKLLATVATDCITGTLDAFLDDHSQLFERLITTLVTMVVIDQLEVVNVDYEH</sequence>
<name>A0A0F9VY62_9ZZZZ</name>
<accession>A0A0F9VY62</accession>